<gene>
    <name evidence="2" type="ORF">GCM10010171_31970</name>
</gene>
<reference evidence="2" key="1">
    <citation type="journal article" date="2014" name="Int. J. Syst. Evol. Microbiol.">
        <title>Complete genome sequence of Corynebacterium casei LMG S-19264T (=DSM 44701T), isolated from a smear-ripened cheese.</title>
        <authorList>
            <consortium name="US DOE Joint Genome Institute (JGI-PGF)"/>
            <person name="Walter F."/>
            <person name="Albersmeier A."/>
            <person name="Kalinowski J."/>
            <person name="Ruckert C."/>
        </authorList>
    </citation>
    <scope>NUCLEOTIDE SEQUENCE</scope>
    <source>
        <strain evidence="2">JCM 3276</strain>
    </source>
</reference>
<protein>
    <submittedName>
        <fullName evidence="2">Uncharacterized protein</fullName>
    </submittedName>
</protein>
<evidence type="ECO:0000313" key="2">
    <source>
        <dbReference type="EMBL" id="GGS35015.1"/>
    </source>
</evidence>
<organism evidence="2 3">
    <name type="scientific">Actinokineospora fastidiosa</name>
    <dbReference type="NCBI Taxonomy" id="1816"/>
    <lineage>
        <taxon>Bacteria</taxon>
        <taxon>Bacillati</taxon>
        <taxon>Actinomycetota</taxon>
        <taxon>Actinomycetes</taxon>
        <taxon>Pseudonocardiales</taxon>
        <taxon>Pseudonocardiaceae</taxon>
        <taxon>Actinokineospora</taxon>
    </lineage>
</organism>
<accession>A0A918GHD9</accession>
<keyword evidence="3" id="KW-1185">Reference proteome</keyword>
<dbReference type="EMBL" id="BMRB01000002">
    <property type="protein sequence ID" value="GGS35015.1"/>
    <property type="molecule type" value="Genomic_DNA"/>
</dbReference>
<dbReference type="AlphaFoldDB" id="A0A918GHD9"/>
<evidence type="ECO:0000256" key="1">
    <source>
        <dbReference type="SAM" id="MobiDB-lite"/>
    </source>
</evidence>
<feature type="region of interest" description="Disordered" evidence="1">
    <location>
        <begin position="1"/>
        <end position="25"/>
    </location>
</feature>
<name>A0A918GHD9_9PSEU</name>
<feature type="compositionally biased region" description="Basic and acidic residues" evidence="1">
    <location>
        <begin position="11"/>
        <end position="25"/>
    </location>
</feature>
<evidence type="ECO:0000313" key="3">
    <source>
        <dbReference type="Proteomes" id="UP000660680"/>
    </source>
</evidence>
<dbReference type="Proteomes" id="UP000660680">
    <property type="component" value="Unassembled WGS sequence"/>
</dbReference>
<comment type="caution">
    <text evidence="2">The sequence shown here is derived from an EMBL/GenBank/DDBJ whole genome shotgun (WGS) entry which is preliminary data.</text>
</comment>
<sequence length="88" mass="9842">MLPSRLGVDGVHQERRPHERGHDPDPLVTLLAHSGRIALNSWHELSVRIGAVYALDRIVTNAPADRDTIQFILCAYRPDWTVHRGGNG</sequence>
<reference evidence="2" key="2">
    <citation type="submission" date="2020-09" db="EMBL/GenBank/DDBJ databases">
        <authorList>
            <person name="Sun Q."/>
            <person name="Ohkuma M."/>
        </authorList>
    </citation>
    <scope>NUCLEOTIDE SEQUENCE</scope>
    <source>
        <strain evidence="2">JCM 3276</strain>
    </source>
</reference>
<proteinExistence type="predicted"/>